<feature type="domain" description="Calcineurin-like phosphoesterase" evidence="2">
    <location>
        <begin position="1"/>
        <end position="196"/>
    </location>
</feature>
<evidence type="ECO:0000256" key="1">
    <source>
        <dbReference type="ARBA" id="ARBA00008950"/>
    </source>
</evidence>
<dbReference type="SUPFAM" id="SSF56300">
    <property type="entry name" value="Metallo-dependent phosphatases"/>
    <property type="match status" value="1"/>
</dbReference>
<dbReference type="OrthoDB" id="9813918at2"/>
<dbReference type="GO" id="GO:0005737">
    <property type="term" value="C:cytoplasm"/>
    <property type="evidence" value="ECO:0007669"/>
    <property type="project" value="TreeGrafter"/>
</dbReference>
<keyword evidence="4" id="KW-1185">Reference proteome</keyword>
<evidence type="ECO:0000259" key="2">
    <source>
        <dbReference type="Pfam" id="PF12850"/>
    </source>
</evidence>
<dbReference type="EMBL" id="LJJC01000004">
    <property type="protein sequence ID" value="KQL54388.1"/>
    <property type="molecule type" value="Genomic_DNA"/>
</dbReference>
<dbReference type="InterPro" id="IPR029052">
    <property type="entry name" value="Metallo-depent_PP-like"/>
</dbReference>
<accession>A0A0Q3WWL0</accession>
<protein>
    <submittedName>
        <fullName evidence="3">Phosphoesterase</fullName>
    </submittedName>
</protein>
<dbReference type="Gene3D" id="3.60.21.10">
    <property type="match status" value="1"/>
</dbReference>
<dbReference type="PANTHER" id="PTHR42850:SF2">
    <property type="entry name" value="BLL5683 PROTEIN"/>
    <property type="match status" value="1"/>
</dbReference>
<proteinExistence type="inferred from homology"/>
<sequence>MKIAALYDIHGNLPALNAVLLDLEEIKPDLIIIGGDIVSGPMPKQTLDRILSLTDTIRFIRGNGDREVVTAFDRKPLPSTMSEKGRQKTQWVADQLTRSHRDFLSELPETLTIKVDELGDILFCHATPRSDEEIFTPITTEERLTNIFADIQQKFVICGHTHIQFERQLGNIRILNAGSVGMPFAEEPGAYWLLLCSKGYEFRRTTYDFKSAAKEIITSKDPQANEFVEENLLNIPTAKEATELLERMAMKK</sequence>
<gene>
    <name evidence="3" type="ORF">AN964_13370</name>
</gene>
<dbReference type="PATRIC" id="fig|157838.3.peg.2973"/>
<reference evidence="3 4" key="1">
    <citation type="submission" date="2015-09" db="EMBL/GenBank/DDBJ databases">
        <title>Genome sequencing project for genomic taxonomy and phylogenomics of Bacillus-like bacteria.</title>
        <authorList>
            <person name="Liu B."/>
            <person name="Wang J."/>
            <person name="Zhu Y."/>
            <person name="Liu G."/>
            <person name="Chen Q."/>
            <person name="Chen Z."/>
            <person name="Lan J."/>
            <person name="Che J."/>
            <person name="Ge C."/>
            <person name="Shi H."/>
            <person name="Pan Z."/>
            <person name="Liu X."/>
        </authorList>
    </citation>
    <scope>NUCLEOTIDE SEQUENCE [LARGE SCALE GENOMIC DNA]</scope>
    <source>
        <strain evidence="3 4">LMG 18435</strain>
    </source>
</reference>
<dbReference type="Proteomes" id="UP000051888">
    <property type="component" value="Unassembled WGS sequence"/>
</dbReference>
<dbReference type="AlphaFoldDB" id="A0A0Q3WWL0"/>
<dbReference type="STRING" id="157838.AN964_13370"/>
<dbReference type="RefSeq" id="WP_055740156.1">
    <property type="nucleotide sequence ID" value="NZ_JAAIWL010000008.1"/>
</dbReference>
<evidence type="ECO:0000313" key="3">
    <source>
        <dbReference type="EMBL" id="KQL54388.1"/>
    </source>
</evidence>
<evidence type="ECO:0000313" key="4">
    <source>
        <dbReference type="Proteomes" id="UP000051888"/>
    </source>
</evidence>
<dbReference type="InterPro" id="IPR050126">
    <property type="entry name" value="Ap4A_hydrolase"/>
</dbReference>
<dbReference type="Pfam" id="PF12850">
    <property type="entry name" value="Metallophos_2"/>
    <property type="match status" value="1"/>
</dbReference>
<organism evidence="3 4">
    <name type="scientific">Heyndrickxia shackletonii</name>
    <dbReference type="NCBI Taxonomy" id="157838"/>
    <lineage>
        <taxon>Bacteria</taxon>
        <taxon>Bacillati</taxon>
        <taxon>Bacillota</taxon>
        <taxon>Bacilli</taxon>
        <taxon>Bacillales</taxon>
        <taxon>Bacillaceae</taxon>
        <taxon>Heyndrickxia</taxon>
    </lineage>
</organism>
<name>A0A0Q3WWL0_9BACI</name>
<dbReference type="InterPro" id="IPR024654">
    <property type="entry name" value="Calcineurin-like_PHP_lpxH"/>
</dbReference>
<dbReference type="PANTHER" id="PTHR42850">
    <property type="entry name" value="METALLOPHOSPHOESTERASE"/>
    <property type="match status" value="1"/>
</dbReference>
<dbReference type="PIRSF" id="PIRSF000883">
    <property type="entry name" value="Pesterase_MJ0912"/>
    <property type="match status" value="1"/>
</dbReference>
<dbReference type="GO" id="GO:0016791">
    <property type="term" value="F:phosphatase activity"/>
    <property type="evidence" value="ECO:0007669"/>
    <property type="project" value="TreeGrafter"/>
</dbReference>
<comment type="caution">
    <text evidence="3">The sequence shown here is derived from an EMBL/GenBank/DDBJ whole genome shotgun (WGS) entry which is preliminary data.</text>
</comment>
<comment type="similarity">
    <text evidence="1">Belongs to the metallophosphoesterase superfamily. YfcE family.</text>
</comment>
<dbReference type="InterPro" id="IPR011152">
    <property type="entry name" value="Pesterase_MJ0912"/>
</dbReference>